<dbReference type="Proteomes" id="UP001159405">
    <property type="component" value="Unassembled WGS sequence"/>
</dbReference>
<sequence length="1049" mass="116712">MSTTSSSGETIEITDDNFETFLSDDEGFVEFFNAFLALPEAMRHFFLARQMAMCFAERLFYNNELEVFEEFIEKLADDVGKGDAKSASQLRQFTHFKGTIYNVADNQSRIGYYVTVLDKVHGLEFVKKHRLPLFMRSELYAEFKLSKHLSAVQESFFRGLYSESSDEDSGVEELTVVRPLTRRRSVVSFNLSPSLGGDEQSSEEENDRDSEEHLYLPTHVRTIEETFDAWHESFTRSDSRISMFSSGAGSPFPRTPQILEEEEEEEGEVTPKFMNEEDALETQSSYSMSSVQESEVSVGNNFRPVSRMSFLSDDFEKTLNANEISRASSASASSVSMAMETASQNSVVHEELNVGNENDEKSFGTDEMTRSLSSVVSFITEHGQVSRSSSTLENVDGETVRYEVSSKECVEHNASSPPSERDVDVVLSIDEQNSNAPGAVAVGGENIRMSESVVVAMGKDDVSTVESEKNASTLNIDVDEDNFSPVGDDKDEVTTQTSDGGKIPSIVETMCSDYEDGELTITGTSVDSVNEENSETVREVASEELSQANEDMEESSVNSVAEGKDKDDEKQEKEVFGDLSKEDCLHCRSISQGKDAVLIDGFHDSLNDVDDSAQSKLLDPSSETSTMLADHCTDQKDSEKESLAHQDIPTELDGKSEAGAQESKSLVEEESEKKVANKPDSTEPPISSEHCESQESQSVTEPQDAPEDENDSQDESESKNEGNDEDDEGGYTTEASATTLQGIRGVLGRRRLTRCSTAATSIGLDIDDESAFSEDGFDAEEKPYDLATKDGLEAFKQFLLDTSGEKMLQFWLEVECGRHLDDHGQKNRLVQNIRDRYWKSGGIYEFSAATKTRLKMLDASLLTFNSLFAVQPDVLEPLLSYWSIRFTMHQQRRSVSRDLEYTRLAKERPKSCMKRESALSNLPQVPAHTGLAQVHSDKLTTRPQSSTVKKTTQHQTSRPQLRAKSAHPRLLQANKCIHTNASTKQLQYILEPWKTGYGFEQPPGPTFPVEPEPDYLPSVRLFINPILSLADLTFTANDENASSHNFVAT</sequence>
<dbReference type="Pfam" id="PF00615">
    <property type="entry name" value="RGS"/>
    <property type="match status" value="1"/>
</dbReference>
<proteinExistence type="predicted"/>
<dbReference type="PANTHER" id="PTHR46583">
    <property type="entry name" value="REGULATOR OF G-PROTEIN SIGNALING 22"/>
    <property type="match status" value="1"/>
</dbReference>
<dbReference type="InterPro" id="IPR042651">
    <property type="entry name" value="Rgs22"/>
</dbReference>
<feature type="compositionally biased region" description="Polar residues" evidence="1">
    <location>
        <begin position="941"/>
        <end position="959"/>
    </location>
</feature>
<evidence type="ECO:0000313" key="3">
    <source>
        <dbReference type="EMBL" id="CAH3173324.1"/>
    </source>
</evidence>
<feature type="compositionally biased region" description="Basic and acidic residues" evidence="1">
    <location>
        <begin position="562"/>
        <end position="578"/>
    </location>
</feature>
<feature type="region of interest" description="Disordered" evidence="1">
    <location>
        <begin position="478"/>
        <end position="502"/>
    </location>
</feature>
<accession>A0ABN8R2C4</accession>
<evidence type="ECO:0000259" key="2">
    <source>
        <dbReference type="PROSITE" id="PS50132"/>
    </source>
</evidence>
<reference evidence="3 4" key="1">
    <citation type="submission" date="2022-05" db="EMBL/GenBank/DDBJ databases">
        <authorList>
            <consortium name="Genoscope - CEA"/>
            <person name="William W."/>
        </authorList>
    </citation>
    <scope>NUCLEOTIDE SEQUENCE [LARGE SCALE GENOMIC DNA]</scope>
</reference>
<name>A0ABN8R2C4_9CNID</name>
<dbReference type="InterPro" id="IPR016137">
    <property type="entry name" value="RGS"/>
</dbReference>
<evidence type="ECO:0000313" key="4">
    <source>
        <dbReference type="Proteomes" id="UP001159405"/>
    </source>
</evidence>
<feature type="region of interest" description="Disordered" evidence="1">
    <location>
        <begin position="605"/>
        <end position="738"/>
    </location>
</feature>
<dbReference type="PANTHER" id="PTHR46583:SF1">
    <property type="entry name" value="REGULATOR OF G-PROTEIN SIGNALING 22"/>
    <property type="match status" value="1"/>
</dbReference>
<keyword evidence="4" id="KW-1185">Reference proteome</keyword>
<feature type="compositionally biased region" description="Basic and acidic residues" evidence="1">
    <location>
        <begin position="631"/>
        <end position="644"/>
    </location>
</feature>
<dbReference type="EMBL" id="CALNXK010000180">
    <property type="protein sequence ID" value="CAH3173324.1"/>
    <property type="molecule type" value="Genomic_DNA"/>
</dbReference>
<evidence type="ECO:0000256" key="1">
    <source>
        <dbReference type="SAM" id="MobiDB-lite"/>
    </source>
</evidence>
<organism evidence="3 4">
    <name type="scientific">Porites lobata</name>
    <dbReference type="NCBI Taxonomy" id="104759"/>
    <lineage>
        <taxon>Eukaryota</taxon>
        <taxon>Metazoa</taxon>
        <taxon>Cnidaria</taxon>
        <taxon>Anthozoa</taxon>
        <taxon>Hexacorallia</taxon>
        <taxon>Scleractinia</taxon>
        <taxon>Fungiina</taxon>
        <taxon>Poritidae</taxon>
        <taxon>Porites</taxon>
    </lineage>
</organism>
<dbReference type="InterPro" id="IPR044926">
    <property type="entry name" value="RGS_subdomain_2"/>
</dbReference>
<feature type="region of interest" description="Disordered" evidence="1">
    <location>
        <begin position="191"/>
        <end position="213"/>
    </location>
</feature>
<feature type="compositionally biased region" description="Acidic residues" evidence="1">
    <location>
        <begin position="200"/>
        <end position="209"/>
    </location>
</feature>
<feature type="region of interest" description="Disordered" evidence="1">
    <location>
        <begin position="937"/>
        <end position="968"/>
    </location>
</feature>
<gene>
    <name evidence="3" type="ORF">PLOB_00013555</name>
</gene>
<feature type="domain" description="RGS" evidence="2">
    <location>
        <begin position="786"/>
        <end position="837"/>
    </location>
</feature>
<protein>
    <recommendedName>
        <fullName evidence="2">RGS domain-containing protein</fullName>
    </recommendedName>
</protein>
<dbReference type="PROSITE" id="PS50132">
    <property type="entry name" value="RGS"/>
    <property type="match status" value="1"/>
</dbReference>
<dbReference type="Gene3D" id="1.10.167.10">
    <property type="entry name" value="Regulator of G-protein Signalling 4, domain 2"/>
    <property type="match status" value="1"/>
</dbReference>
<feature type="region of interest" description="Disordered" evidence="1">
    <location>
        <begin position="526"/>
        <end position="578"/>
    </location>
</feature>
<feature type="compositionally biased region" description="Basic and acidic residues" evidence="1">
    <location>
        <begin position="665"/>
        <end position="681"/>
    </location>
</feature>
<feature type="compositionally biased region" description="Acidic residues" evidence="1">
    <location>
        <begin position="704"/>
        <end position="715"/>
    </location>
</feature>
<comment type="caution">
    <text evidence="3">The sequence shown here is derived from an EMBL/GenBank/DDBJ whole genome shotgun (WGS) entry which is preliminary data.</text>
</comment>
<feature type="compositionally biased region" description="Polar residues" evidence="1">
    <location>
        <begin position="544"/>
        <end position="559"/>
    </location>
</feature>
<dbReference type="SUPFAM" id="SSF48097">
    <property type="entry name" value="Regulator of G-protein signaling, RGS"/>
    <property type="match status" value="1"/>
</dbReference>
<dbReference type="InterPro" id="IPR036305">
    <property type="entry name" value="RGS_sf"/>
</dbReference>